<reference evidence="2" key="1">
    <citation type="journal article" date="2019" name="Sci. Rep.">
        <title>Draft genome of Tanacetum cinerariifolium, the natural source of mosquito coil.</title>
        <authorList>
            <person name="Yamashiro T."/>
            <person name="Shiraishi A."/>
            <person name="Satake H."/>
            <person name="Nakayama K."/>
        </authorList>
    </citation>
    <scope>NUCLEOTIDE SEQUENCE</scope>
</reference>
<dbReference type="AlphaFoldDB" id="A0A699K6S3"/>
<organism evidence="2">
    <name type="scientific">Tanacetum cinerariifolium</name>
    <name type="common">Dalmatian daisy</name>
    <name type="synonym">Chrysanthemum cinerariifolium</name>
    <dbReference type="NCBI Taxonomy" id="118510"/>
    <lineage>
        <taxon>Eukaryota</taxon>
        <taxon>Viridiplantae</taxon>
        <taxon>Streptophyta</taxon>
        <taxon>Embryophyta</taxon>
        <taxon>Tracheophyta</taxon>
        <taxon>Spermatophyta</taxon>
        <taxon>Magnoliopsida</taxon>
        <taxon>eudicotyledons</taxon>
        <taxon>Gunneridae</taxon>
        <taxon>Pentapetalae</taxon>
        <taxon>asterids</taxon>
        <taxon>campanulids</taxon>
        <taxon>Asterales</taxon>
        <taxon>Asteraceae</taxon>
        <taxon>Asteroideae</taxon>
        <taxon>Anthemideae</taxon>
        <taxon>Anthemidinae</taxon>
        <taxon>Tanacetum</taxon>
    </lineage>
</organism>
<comment type="caution">
    <text evidence="2">The sequence shown here is derived from an EMBL/GenBank/DDBJ whole genome shotgun (WGS) entry which is preliminary data.</text>
</comment>
<proteinExistence type="predicted"/>
<protein>
    <submittedName>
        <fullName evidence="2">Uncharacterized protein</fullName>
    </submittedName>
</protein>
<dbReference type="EMBL" id="BKCJ010486239">
    <property type="protein sequence ID" value="GFA77884.1"/>
    <property type="molecule type" value="Genomic_DNA"/>
</dbReference>
<sequence>MDGYGSKNVTLNPTQVINVHNWTLKKKQHEGPPFTDHMLAICKADVPMEHKAPNTSSYTRKKDSKGKMRRVESKHLIRP</sequence>
<feature type="region of interest" description="Disordered" evidence="1">
    <location>
        <begin position="48"/>
        <end position="79"/>
    </location>
</feature>
<name>A0A699K6S3_TANCI</name>
<accession>A0A699K6S3</accession>
<feature type="compositionally biased region" description="Basic and acidic residues" evidence="1">
    <location>
        <begin position="65"/>
        <end position="79"/>
    </location>
</feature>
<gene>
    <name evidence="2" type="ORF">Tci_649856</name>
</gene>
<evidence type="ECO:0000313" key="2">
    <source>
        <dbReference type="EMBL" id="GFA77884.1"/>
    </source>
</evidence>
<evidence type="ECO:0000256" key="1">
    <source>
        <dbReference type="SAM" id="MobiDB-lite"/>
    </source>
</evidence>